<evidence type="ECO:0000256" key="1">
    <source>
        <dbReference type="ARBA" id="ARBA00004239"/>
    </source>
</evidence>
<dbReference type="InterPro" id="IPR015527">
    <property type="entry name" value="Pept_C26_g-glut_hydrolase"/>
</dbReference>
<evidence type="ECO:0000256" key="6">
    <source>
        <dbReference type="ARBA" id="ARBA00022801"/>
    </source>
</evidence>
<feature type="signal peptide" evidence="9">
    <location>
        <begin position="1"/>
        <end position="17"/>
    </location>
</feature>
<proteinExistence type="inferred from homology"/>
<feature type="active site" description="Nucleophile" evidence="7 8">
    <location>
        <position position="142"/>
    </location>
</feature>
<dbReference type="GO" id="GO:0005773">
    <property type="term" value="C:vacuole"/>
    <property type="evidence" value="ECO:0007669"/>
    <property type="project" value="TreeGrafter"/>
</dbReference>
<evidence type="ECO:0000256" key="8">
    <source>
        <dbReference type="PROSITE-ProRule" id="PRU00607"/>
    </source>
</evidence>
<comment type="subcellular location">
    <subcellularLocation>
        <location evidence="1">Secreted</location>
        <location evidence="1">Extracellular space</location>
    </subcellularLocation>
</comment>
<dbReference type="GO" id="GO:0046900">
    <property type="term" value="P:tetrahydrofolylpolyglutamate metabolic process"/>
    <property type="evidence" value="ECO:0007669"/>
    <property type="project" value="TreeGrafter"/>
</dbReference>
<dbReference type="Proteomes" id="UP000054937">
    <property type="component" value="Unassembled WGS sequence"/>
</dbReference>
<evidence type="ECO:0000313" key="10">
    <source>
        <dbReference type="EMBL" id="KRX05872.1"/>
    </source>
</evidence>
<evidence type="ECO:0000256" key="9">
    <source>
        <dbReference type="SAM" id="SignalP"/>
    </source>
</evidence>
<dbReference type="PROSITE" id="PS51275">
    <property type="entry name" value="PEPTIDASE_C26_GGH"/>
    <property type="match status" value="1"/>
</dbReference>
<evidence type="ECO:0000313" key="11">
    <source>
        <dbReference type="Proteomes" id="UP000054937"/>
    </source>
</evidence>
<feature type="active site" evidence="8">
    <location>
        <position position="257"/>
    </location>
</feature>
<dbReference type="GO" id="GO:0034722">
    <property type="term" value="F:gamma-glutamyl-peptidase activity"/>
    <property type="evidence" value="ECO:0007669"/>
    <property type="project" value="UniProtKB-UniRule"/>
</dbReference>
<sequence length="335" mass="38742">MIKKLVLTLLIFSLIQSFQFLEQLETQNKKPVIGVYTQPAHFDPYWNDEYQYILQDNVQFIENAGGQVVAIPYNGTDDQLIELFNGINGLFFTGGGMDLDINTPVQNTTQEYNVFLRNAAFLIELAKEANNKGDFFPVWGTCQGFEIMNIVQADNEHSVLKPIEDDENVPRAGVFNSQSRLFEDMSADLLNYAMTNNILFYYHEWAVFPYEYVKFDQLSEFYDIIGYSTNGKTVFNGIPYVAAIEGKNYPFYAVQFHPEITLYDNNKNTNTTPESLEFAAHFGLFFIKQAKKNTHKYDLHKPLLYAATTVNFKLVEFPEDFFQYIYFIKNSVFDV</sequence>
<evidence type="ECO:0000256" key="5">
    <source>
        <dbReference type="ARBA" id="ARBA00022729"/>
    </source>
</evidence>
<keyword evidence="5 9" id="KW-0732">Signal</keyword>
<dbReference type="AlphaFoldDB" id="A0A0V0QV61"/>
<keyword evidence="4" id="KW-0964">Secreted</keyword>
<evidence type="ECO:0000256" key="4">
    <source>
        <dbReference type="ARBA" id="ARBA00022525"/>
    </source>
</evidence>
<evidence type="ECO:0000256" key="7">
    <source>
        <dbReference type="PIRSR" id="PIRSR615527-1"/>
    </source>
</evidence>
<keyword evidence="11" id="KW-1185">Reference proteome</keyword>
<accession>A0A0V0QV61</accession>
<comment type="similarity">
    <text evidence="2">Belongs to the peptidase C26 family.</text>
</comment>
<dbReference type="InParanoid" id="A0A0V0QV61"/>
<dbReference type="GO" id="GO:0005576">
    <property type="term" value="C:extracellular region"/>
    <property type="evidence" value="ECO:0007669"/>
    <property type="project" value="UniProtKB-SubCell"/>
</dbReference>
<dbReference type="PANTHER" id="PTHR11315:SF0">
    <property type="entry name" value="FOLATE GAMMA-GLUTAMYL HYDROLASE"/>
    <property type="match status" value="1"/>
</dbReference>
<dbReference type="Pfam" id="PF07722">
    <property type="entry name" value="Peptidase_C26"/>
    <property type="match status" value="1"/>
</dbReference>
<dbReference type="OrthoDB" id="64220at2759"/>
<reference evidence="10 11" key="1">
    <citation type="journal article" date="2015" name="Sci. Rep.">
        <title>Genome of the facultative scuticociliatosis pathogen Pseudocohnilembus persalinus provides insight into its virulence through horizontal gene transfer.</title>
        <authorList>
            <person name="Xiong J."/>
            <person name="Wang G."/>
            <person name="Cheng J."/>
            <person name="Tian M."/>
            <person name="Pan X."/>
            <person name="Warren A."/>
            <person name="Jiang C."/>
            <person name="Yuan D."/>
            <person name="Miao W."/>
        </authorList>
    </citation>
    <scope>NUCLEOTIDE SEQUENCE [LARGE SCALE GENOMIC DNA]</scope>
    <source>
        <strain evidence="10">36N120E</strain>
    </source>
</reference>
<dbReference type="SUPFAM" id="SSF52317">
    <property type="entry name" value="Class I glutamine amidotransferase-like"/>
    <property type="match status" value="1"/>
</dbReference>
<keyword evidence="6 8" id="KW-0378">Hydrolase</keyword>
<dbReference type="InterPro" id="IPR011697">
    <property type="entry name" value="Peptidase_C26"/>
</dbReference>
<organism evidence="10 11">
    <name type="scientific">Pseudocohnilembus persalinus</name>
    <name type="common">Ciliate</name>
    <dbReference type="NCBI Taxonomy" id="266149"/>
    <lineage>
        <taxon>Eukaryota</taxon>
        <taxon>Sar</taxon>
        <taxon>Alveolata</taxon>
        <taxon>Ciliophora</taxon>
        <taxon>Intramacronucleata</taxon>
        <taxon>Oligohymenophorea</taxon>
        <taxon>Scuticociliatia</taxon>
        <taxon>Philasterida</taxon>
        <taxon>Pseudocohnilembidae</taxon>
        <taxon>Pseudocohnilembus</taxon>
    </lineage>
</organism>
<dbReference type="EC" id="3.4.19.9" evidence="3 8"/>
<dbReference type="EMBL" id="LDAU01000103">
    <property type="protein sequence ID" value="KRX05872.1"/>
    <property type="molecule type" value="Genomic_DNA"/>
</dbReference>
<evidence type="ECO:0000256" key="2">
    <source>
        <dbReference type="ARBA" id="ARBA00011083"/>
    </source>
</evidence>
<evidence type="ECO:0000256" key="3">
    <source>
        <dbReference type="ARBA" id="ARBA00012886"/>
    </source>
</evidence>
<feature type="active site" description="Proton donor" evidence="7">
    <location>
        <position position="257"/>
    </location>
</feature>
<dbReference type="OMA" id="QFERINY"/>
<comment type="caution">
    <text evidence="10">The sequence shown here is derived from an EMBL/GenBank/DDBJ whole genome shotgun (WGS) entry which is preliminary data.</text>
</comment>
<feature type="chain" id="PRO_5006867597" description="folate gamma-glutamyl hydrolase" evidence="9">
    <location>
        <begin position="18"/>
        <end position="335"/>
    </location>
</feature>
<name>A0A0V0QV61_PSEPJ</name>
<protein>
    <recommendedName>
        <fullName evidence="3 8">folate gamma-glutamyl hydrolase</fullName>
        <ecNumber evidence="3 8">3.4.19.9</ecNumber>
    </recommendedName>
</protein>
<dbReference type="Gene3D" id="3.40.50.880">
    <property type="match status" value="1"/>
</dbReference>
<gene>
    <name evidence="10" type="ORF">PPERSA_03809</name>
</gene>
<dbReference type="InterPro" id="IPR029062">
    <property type="entry name" value="Class_I_gatase-like"/>
</dbReference>
<comment type="catalytic activity">
    <reaction evidence="8">
        <text>(6S)-5,6,7,8-tetrahydrofolyl-(gamma-L-Glu)(n) + (n-1) H2O = (6S)-5,6,7,8-tetrahydrofolate + (n-1) L-glutamate</text>
        <dbReference type="Rhea" id="RHEA:56784"/>
        <dbReference type="Rhea" id="RHEA-COMP:14738"/>
        <dbReference type="ChEBI" id="CHEBI:15377"/>
        <dbReference type="ChEBI" id="CHEBI:29985"/>
        <dbReference type="ChEBI" id="CHEBI:57453"/>
        <dbReference type="ChEBI" id="CHEBI:141005"/>
        <dbReference type="EC" id="3.4.19.9"/>
    </reaction>
</comment>
<dbReference type="PROSITE" id="PS51273">
    <property type="entry name" value="GATASE_TYPE_1"/>
    <property type="match status" value="1"/>
</dbReference>
<dbReference type="PANTHER" id="PTHR11315">
    <property type="entry name" value="PROTEASE FAMILY C26 GAMMA-GLUTAMYL HYDROLASE"/>
    <property type="match status" value="1"/>
</dbReference>